<sequence length="156" mass="18211">MKESLEQLNNTIFTDNNVPLPVEDDEDIMYYNTNTKFVFQTGNGIPAHTRKFLSYKGILFLTNYRLIYRPSNPSEFFSSFTIPITKILFSENEYSLDFIVDNNYLATVFLSFSDSDSSVFYNILRDMLENTAFKPTYIEEDVDVEEEPPFYSDVCN</sequence>
<evidence type="ECO:0008006" key="3">
    <source>
        <dbReference type="Google" id="ProtNLM"/>
    </source>
</evidence>
<proteinExistence type="predicted"/>
<organism evidence="1 2">
    <name type="scientific">Nosema granulosis</name>
    <dbReference type="NCBI Taxonomy" id="83296"/>
    <lineage>
        <taxon>Eukaryota</taxon>
        <taxon>Fungi</taxon>
        <taxon>Fungi incertae sedis</taxon>
        <taxon>Microsporidia</taxon>
        <taxon>Nosematidae</taxon>
        <taxon>Nosema</taxon>
    </lineage>
</organism>
<reference evidence="1 2" key="1">
    <citation type="journal article" date="2020" name="Genome Biol. Evol.">
        <title>Comparative genomics of strictly vertically transmitted, feminizing microsporidia endosymbionts of amphipod crustaceans.</title>
        <authorList>
            <person name="Cormier A."/>
            <person name="Chebbi M.A."/>
            <person name="Giraud I."/>
            <person name="Wattier R."/>
            <person name="Teixeira M."/>
            <person name="Gilbert C."/>
            <person name="Rigaud T."/>
            <person name="Cordaux R."/>
        </authorList>
    </citation>
    <scope>NUCLEOTIDE SEQUENCE [LARGE SCALE GENOMIC DNA]</scope>
    <source>
        <strain evidence="1 2">Ou3-Ou53</strain>
    </source>
</reference>
<gene>
    <name evidence="1" type="ORF">NGRA_1227</name>
</gene>
<accession>A0A9P6GZE8</accession>
<name>A0A9P6GZE8_9MICR</name>
<comment type="caution">
    <text evidence="1">The sequence shown here is derived from an EMBL/GenBank/DDBJ whole genome shotgun (WGS) entry which is preliminary data.</text>
</comment>
<dbReference type="SUPFAM" id="SSF50729">
    <property type="entry name" value="PH domain-like"/>
    <property type="match status" value="1"/>
</dbReference>
<dbReference type="EMBL" id="SBJO01000072">
    <property type="protein sequence ID" value="KAF9763485.1"/>
    <property type="molecule type" value="Genomic_DNA"/>
</dbReference>
<protein>
    <recommendedName>
        <fullName evidence="3">GRAM domain-containing protein</fullName>
    </recommendedName>
</protein>
<evidence type="ECO:0000313" key="1">
    <source>
        <dbReference type="EMBL" id="KAF9763485.1"/>
    </source>
</evidence>
<keyword evidence="2" id="KW-1185">Reference proteome</keyword>
<dbReference type="AlphaFoldDB" id="A0A9P6GZE8"/>
<dbReference type="OrthoDB" id="1259151at2759"/>
<evidence type="ECO:0000313" key="2">
    <source>
        <dbReference type="Proteomes" id="UP000740883"/>
    </source>
</evidence>
<dbReference type="Proteomes" id="UP000740883">
    <property type="component" value="Unassembled WGS sequence"/>
</dbReference>